<proteinExistence type="predicted"/>
<accession>A0ACC7LTK3</accession>
<dbReference type="EMBL" id="JBHFPV010000005">
    <property type="protein sequence ID" value="MFH6604902.1"/>
    <property type="molecule type" value="Genomic_DNA"/>
</dbReference>
<comment type="caution">
    <text evidence="1">The sequence shown here is derived from an EMBL/GenBank/DDBJ whole genome shotgun (WGS) entry which is preliminary data.</text>
</comment>
<gene>
    <name evidence="1" type="ORF">ACEZ3G_15560</name>
</gene>
<keyword evidence="2" id="KW-1185">Reference proteome</keyword>
<reference evidence="1" key="1">
    <citation type="submission" date="2024-09" db="EMBL/GenBank/DDBJ databases">
        <authorList>
            <person name="Liu J."/>
        </authorList>
    </citation>
    <scope>NUCLEOTIDE SEQUENCE</scope>
    <source>
        <strain evidence="1">NBU2967</strain>
    </source>
</reference>
<name>A0ACC7LTK3_9FLAO</name>
<protein>
    <submittedName>
        <fullName evidence="1">DUF1080 domain-containing protein</fullName>
    </submittedName>
</protein>
<organism evidence="1 2">
    <name type="scientific">Meishania litoralis</name>
    <dbReference type="NCBI Taxonomy" id="3434685"/>
    <lineage>
        <taxon>Bacteria</taxon>
        <taxon>Pseudomonadati</taxon>
        <taxon>Bacteroidota</taxon>
        <taxon>Flavobacteriia</taxon>
        <taxon>Flavobacteriales</taxon>
        <taxon>Flavobacteriaceae</taxon>
        <taxon>Meishania</taxon>
    </lineage>
</organism>
<sequence>MKKLSIVFSAILFTICTTLSADCLEPLEVENGFLGTWTFDVEGGGIGWLKVHNEEGFLDAELLWIGGSVLPVSHIYEVDENNIVVTRTQDVTKKKNDNGDNRVHTITYTLRITRMGDEITGTMVAPNWDGNGENKQSIMGKRLAPVGSAPNLNEVKYGKEIQLFNGKDLTGWRIINPEKKNGFKVKDGQLINDPVQPEDGHHVSYGNLRTEQEFEDFNLKLEVNVPEGNNSGVYLRGLYEIQVVDSYGKDLDPHNMGAVYSRITPSEAAEKPAGEWQSLDITLCKRHISVIFNGKKIIDNQPVEGPTGGAISSDVFAPGPIYLQGDHGNVAYRNIILTPILN</sequence>
<dbReference type="Proteomes" id="UP001595191">
    <property type="component" value="Unassembled WGS sequence"/>
</dbReference>
<evidence type="ECO:0000313" key="1">
    <source>
        <dbReference type="EMBL" id="MFH6604902.1"/>
    </source>
</evidence>
<evidence type="ECO:0000313" key="2">
    <source>
        <dbReference type="Proteomes" id="UP001595191"/>
    </source>
</evidence>